<dbReference type="SUPFAM" id="SSF52540">
    <property type="entry name" value="P-loop containing nucleoside triphosphate hydrolases"/>
    <property type="match status" value="1"/>
</dbReference>
<accession>A0ABR0UCY6</accession>
<evidence type="ECO:0000256" key="2">
    <source>
        <dbReference type="ARBA" id="ARBA00007533"/>
    </source>
</evidence>
<keyword evidence="5 9" id="KW-0067">ATP-binding</keyword>
<keyword evidence="3 9" id="KW-0436">Ligase</keyword>
<dbReference type="InterPro" id="IPR027417">
    <property type="entry name" value="P-loop_NTPase"/>
</dbReference>
<evidence type="ECO:0000259" key="11">
    <source>
        <dbReference type="Pfam" id="PF06418"/>
    </source>
</evidence>
<name>A0ABR0UCY6_REHGL</name>
<evidence type="ECO:0000256" key="7">
    <source>
        <dbReference type="ARBA" id="ARBA00022975"/>
    </source>
</evidence>
<keyword evidence="7 9" id="KW-0665">Pyrimidine biosynthesis</keyword>
<dbReference type="PANTHER" id="PTHR11550:SF40">
    <property type="entry name" value="CTP SYNTHASE"/>
    <property type="match status" value="1"/>
</dbReference>
<gene>
    <name evidence="12" type="ORF">DH2020_046059</name>
</gene>
<evidence type="ECO:0000313" key="12">
    <source>
        <dbReference type="EMBL" id="KAK6120153.1"/>
    </source>
</evidence>
<evidence type="ECO:0000256" key="1">
    <source>
        <dbReference type="ARBA" id="ARBA00005171"/>
    </source>
</evidence>
<dbReference type="Gene3D" id="3.40.50.880">
    <property type="match status" value="1"/>
</dbReference>
<dbReference type="InterPro" id="IPR004468">
    <property type="entry name" value="CTP_synthase"/>
</dbReference>
<dbReference type="Pfam" id="PF06418">
    <property type="entry name" value="CTP_synth_N"/>
    <property type="match status" value="1"/>
</dbReference>
<dbReference type="NCBIfam" id="TIGR00337">
    <property type="entry name" value="PyrG"/>
    <property type="match status" value="1"/>
</dbReference>
<reference evidence="12 13" key="1">
    <citation type="journal article" date="2021" name="Comput. Struct. Biotechnol. J.">
        <title>De novo genome assembly of the potent medicinal plant Rehmannia glutinosa using nanopore technology.</title>
        <authorList>
            <person name="Ma L."/>
            <person name="Dong C."/>
            <person name="Song C."/>
            <person name="Wang X."/>
            <person name="Zheng X."/>
            <person name="Niu Y."/>
            <person name="Chen S."/>
            <person name="Feng W."/>
        </authorList>
    </citation>
    <scope>NUCLEOTIDE SEQUENCE [LARGE SCALE GENOMIC DNA]</scope>
    <source>
        <strain evidence="12">DH-2019</strain>
    </source>
</reference>
<organism evidence="12 13">
    <name type="scientific">Rehmannia glutinosa</name>
    <name type="common">Chinese foxglove</name>
    <dbReference type="NCBI Taxonomy" id="99300"/>
    <lineage>
        <taxon>Eukaryota</taxon>
        <taxon>Viridiplantae</taxon>
        <taxon>Streptophyta</taxon>
        <taxon>Embryophyta</taxon>
        <taxon>Tracheophyta</taxon>
        <taxon>Spermatophyta</taxon>
        <taxon>Magnoliopsida</taxon>
        <taxon>eudicotyledons</taxon>
        <taxon>Gunneridae</taxon>
        <taxon>Pentapetalae</taxon>
        <taxon>asterids</taxon>
        <taxon>lamiids</taxon>
        <taxon>Lamiales</taxon>
        <taxon>Orobanchaceae</taxon>
        <taxon>Rehmannieae</taxon>
        <taxon>Rehmannia</taxon>
    </lineage>
</organism>
<dbReference type="PROSITE" id="PS51273">
    <property type="entry name" value="GATASE_TYPE_1"/>
    <property type="match status" value="1"/>
</dbReference>
<evidence type="ECO:0000256" key="4">
    <source>
        <dbReference type="ARBA" id="ARBA00022741"/>
    </source>
</evidence>
<comment type="caution">
    <text evidence="12">The sequence shown here is derived from an EMBL/GenBank/DDBJ whole genome shotgun (WGS) entry which is preliminary data.</text>
</comment>
<protein>
    <recommendedName>
        <fullName evidence="9">CTP synthase</fullName>
        <ecNumber evidence="9">6.3.4.2</ecNumber>
    </recommendedName>
    <alternativeName>
        <fullName evidence="9">UTP--ammonia ligase</fullName>
    </alternativeName>
</protein>
<dbReference type="SUPFAM" id="SSF52317">
    <property type="entry name" value="Class I glutamine amidotransferase-like"/>
    <property type="match status" value="1"/>
</dbReference>
<dbReference type="NCBIfam" id="NF003792">
    <property type="entry name" value="PRK05380.1"/>
    <property type="match status" value="1"/>
</dbReference>
<evidence type="ECO:0000256" key="9">
    <source>
        <dbReference type="RuleBase" id="RU810713"/>
    </source>
</evidence>
<evidence type="ECO:0000259" key="10">
    <source>
        <dbReference type="Pfam" id="PF00117"/>
    </source>
</evidence>
<sequence length="532" mass="58655">MKYVLVTGGVVSGLGKGVTASSIGVVLKACGLRVTSIKIDPYLNTDAGTMSPFEHGEVFVLDDGGEVDLDLGNYERFLDVRLTRDNNITTGKIYQVVPHITEAIQNWIEKVSVIPVDGKEGPADVCVIELGGTVGDIESMPFIEALRQLLFSVGSILFFSSNKTKPTQHSVRELRALGLTPHFLACRSAEPLLENTRQKLSQFCHVPVNNILNIHDVPNIWHIPLLLRNQNAHDAILKHLDLLSVAKAPNLQEWTERAETFDNLTNSVRIAMVGKYVGMADSYLSVVKALLHACIACSLKPAIDWIAASDLEDDSAKSTPEAHATAWRTLRNAACVLVPGGFGDRGVKGMILAAKYARENRVPYLGICLGMQISVIEIARNVLGLERANSSEFDDQTPSPVVIFMPEGSKTHMGSTMRLGSRKTLLQTPDCLTAKLYHNSEYVDERHRHRYEVNPDMVGILEESGLKFVGKDESRKRMEILELKDHPFYVGVQFHPEFKSRPGRPSPLFLGFILAAIGQLGPYLQNPRNGSL</sequence>
<dbReference type="Proteomes" id="UP001318860">
    <property type="component" value="Unassembled WGS sequence"/>
</dbReference>
<dbReference type="EC" id="6.3.4.2" evidence="9"/>
<dbReference type="Pfam" id="PF00117">
    <property type="entry name" value="GATase"/>
    <property type="match status" value="1"/>
</dbReference>
<dbReference type="InterPro" id="IPR017926">
    <property type="entry name" value="GATASE"/>
</dbReference>
<keyword evidence="4 9" id="KW-0547">Nucleotide-binding</keyword>
<keyword evidence="13" id="KW-1185">Reference proteome</keyword>
<keyword evidence="6 9" id="KW-0315">Glutamine amidotransferase</keyword>
<dbReference type="EMBL" id="JABTTQ020003094">
    <property type="protein sequence ID" value="KAK6120153.1"/>
    <property type="molecule type" value="Genomic_DNA"/>
</dbReference>
<comment type="catalytic activity">
    <reaction evidence="8 9">
        <text>UTP + L-glutamine + ATP + H2O = CTP + L-glutamate + ADP + phosphate + 2 H(+)</text>
        <dbReference type="Rhea" id="RHEA:26426"/>
        <dbReference type="ChEBI" id="CHEBI:15377"/>
        <dbReference type="ChEBI" id="CHEBI:15378"/>
        <dbReference type="ChEBI" id="CHEBI:29985"/>
        <dbReference type="ChEBI" id="CHEBI:30616"/>
        <dbReference type="ChEBI" id="CHEBI:37563"/>
        <dbReference type="ChEBI" id="CHEBI:43474"/>
        <dbReference type="ChEBI" id="CHEBI:46398"/>
        <dbReference type="ChEBI" id="CHEBI:58359"/>
        <dbReference type="ChEBI" id="CHEBI:456216"/>
        <dbReference type="EC" id="6.3.4.2"/>
    </reaction>
</comment>
<evidence type="ECO:0000313" key="13">
    <source>
        <dbReference type="Proteomes" id="UP001318860"/>
    </source>
</evidence>
<feature type="domain" description="Glutamine amidotransferase" evidence="10">
    <location>
        <begin position="280"/>
        <end position="513"/>
    </location>
</feature>
<comment type="similarity">
    <text evidence="2 9">Belongs to the CTP synthase family.</text>
</comment>
<feature type="domain" description="CTP synthase N-terminal" evidence="11">
    <location>
        <begin position="2"/>
        <end position="242"/>
    </location>
</feature>
<dbReference type="CDD" id="cd01746">
    <property type="entry name" value="GATase1_CTP_Synthase"/>
    <property type="match status" value="1"/>
</dbReference>
<evidence type="ECO:0000256" key="3">
    <source>
        <dbReference type="ARBA" id="ARBA00022598"/>
    </source>
</evidence>
<evidence type="ECO:0000256" key="5">
    <source>
        <dbReference type="ARBA" id="ARBA00022840"/>
    </source>
</evidence>
<dbReference type="InterPro" id="IPR029062">
    <property type="entry name" value="Class_I_gatase-like"/>
</dbReference>
<comment type="function">
    <text evidence="9">Catalyzes the ATP-dependent amination of UTP to CTP with either L-glutamine or ammonia as the source of nitrogen.</text>
</comment>
<evidence type="ECO:0000256" key="8">
    <source>
        <dbReference type="ARBA" id="ARBA00047781"/>
    </source>
</evidence>
<comment type="pathway">
    <text evidence="1 9">Pyrimidine metabolism; CTP biosynthesis via de novo pathway; CTP from UDP: step 2/2.</text>
</comment>
<dbReference type="PANTHER" id="PTHR11550">
    <property type="entry name" value="CTP SYNTHASE"/>
    <property type="match status" value="1"/>
</dbReference>
<dbReference type="InterPro" id="IPR017456">
    <property type="entry name" value="CTP_synthase_N"/>
</dbReference>
<dbReference type="InterPro" id="IPR033828">
    <property type="entry name" value="GATase1_CTP_Synthase"/>
</dbReference>
<dbReference type="Gene3D" id="3.40.50.300">
    <property type="entry name" value="P-loop containing nucleotide triphosphate hydrolases"/>
    <property type="match status" value="1"/>
</dbReference>
<proteinExistence type="inferred from homology"/>
<evidence type="ECO:0000256" key="6">
    <source>
        <dbReference type="ARBA" id="ARBA00022962"/>
    </source>
</evidence>
<dbReference type="CDD" id="cd03113">
    <property type="entry name" value="CTPS_N"/>
    <property type="match status" value="1"/>
</dbReference>